<comment type="caution">
    <text evidence="1">The sequence shown here is derived from an EMBL/GenBank/DDBJ whole genome shotgun (WGS) entry which is preliminary data.</text>
</comment>
<dbReference type="Proteomes" id="UP000005508">
    <property type="component" value="Unassembled WGS sequence"/>
</dbReference>
<evidence type="ECO:0000313" key="2">
    <source>
        <dbReference type="Proteomes" id="UP000005508"/>
    </source>
</evidence>
<dbReference type="PROSITE" id="PS51257">
    <property type="entry name" value="PROKAR_LIPOPROTEIN"/>
    <property type="match status" value="1"/>
</dbReference>
<proteinExistence type="predicted"/>
<dbReference type="AlphaFoldDB" id="G4A5F7"/>
<dbReference type="EMBL" id="AEJM01000001">
    <property type="protein sequence ID" value="EGY35347.1"/>
    <property type="molecule type" value="Genomic_DNA"/>
</dbReference>
<name>G4A5F7_AGGAC</name>
<organism evidence="1 2">
    <name type="scientific">Aggregatibacter actinomycetemcomitans serotype e str. SC1083</name>
    <dbReference type="NCBI Taxonomy" id="907488"/>
    <lineage>
        <taxon>Bacteria</taxon>
        <taxon>Pseudomonadati</taxon>
        <taxon>Pseudomonadota</taxon>
        <taxon>Gammaproteobacteria</taxon>
        <taxon>Pasteurellales</taxon>
        <taxon>Pasteurellaceae</taxon>
        <taxon>Aggregatibacter</taxon>
    </lineage>
</organism>
<protein>
    <submittedName>
        <fullName evidence="1">Uncharacterized protein</fullName>
    </submittedName>
</protein>
<reference evidence="1 2" key="1">
    <citation type="submission" date="2010-10" db="EMBL/GenBank/DDBJ databases">
        <authorList>
            <person name="Chen C."/>
            <person name="Kittichotirat W."/>
            <person name="Asikainen S."/>
            <person name="Bumgarner R."/>
        </authorList>
    </citation>
    <scope>NUCLEOTIDE SEQUENCE [LARGE SCALE GENOMIC DNA]</scope>
    <source>
        <strain evidence="1 2">SC1083</strain>
    </source>
</reference>
<sequence>MVFYVEKKINASRTESLCSLVAVMSWLSCLTVSSEISHKVKVR</sequence>
<evidence type="ECO:0000313" key="1">
    <source>
        <dbReference type="EMBL" id="EGY35347.1"/>
    </source>
</evidence>
<gene>
    <name evidence="1" type="ORF">SC1083_0042</name>
</gene>
<accession>G4A5F7</accession>